<dbReference type="InterPro" id="IPR011010">
    <property type="entry name" value="DNA_brk_join_enz"/>
</dbReference>
<feature type="domain" description="Phage integrase SAM-like" evidence="2">
    <location>
        <begin position="5"/>
        <end position="41"/>
    </location>
</feature>
<reference evidence="3 4" key="1">
    <citation type="submission" date="2020-04" db="EMBL/GenBank/DDBJ databases">
        <title>Whole-genome sequencing of Vibrio spp. from China reveals different genetic environments of blaCTX-M-14 among diverse lineages.</title>
        <authorList>
            <person name="Zheng Z."/>
            <person name="Ye L."/>
            <person name="Chen S."/>
        </authorList>
    </citation>
    <scope>NUCLEOTIDE SEQUENCE [LARGE SCALE GENOMIC DNA]</scope>
    <source>
        <strain evidence="3 4">Vb0551</strain>
    </source>
</reference>
<protein>
    <submittedName>
        <fullName evidence="3">Site-specific integrase</fullName>
    </submittedName>
</protein>
<dbReference type="GO" id="GO:0003677">
    <property type="term" value="F:DNA binding"/>
    <property type="evidence" value="ECO:0007669"/>
    <property type="project" value="UniProtKB-KW"/>
</dbReference>
<comment type="caution">
    <text evidence="3">The sequence shown here is derived from an EMBL/GenBank/DDBJ whole genome shotgun (WGS) entry which is preliminary data.</text>
</comment>
<name>A0A7Y0SII0_VIBPH</name>
<gene>
    <name evidence="3" type="ORF">HKB16_14280</name>
</gene>
<dbReference type="InterPro" id="IPR010998">
    <property type="entry name" value="Integrase_recombinase_N"/>
</dbReference>
<sequence length="82" mass="9417">EPLTKSQSKLAKNTASSYFNKVRAALNEAFREGIIRDNPVQRVKSVKAENTQRTYLTLDEVRAMTKAECRYDVLKRAFLFSC</sequence>
<feature type="non-terminal residue" evidence="3">
    <location>
        <position position="1"/>
    </location>
</feature>
<dbReference type="SUPFAM" id="SSF56349">
    <property type="entry name" value="DNA breaking-rejoining enzymes"/>
    <property type="match status" value="1"/>
</dbReference>
<evidence type="ECO:0000259" key="2">
    <source>
        <dbReference type="Pfam" id="PF13102"/>
    </source>
</evidence>
<dbReference type="AlphaFoldDB" id="A0A7Y0SII0"/>
<dbReference type="Proteomes" id="UP000518904">
    <property type="component" value="Unassembled WGS sequence"/>
</dbReference>
<evidence type="ECO:0000313" key="4">
    <source>
        <dbReference type="Proteomes" id="UP000518904"/>
    </source>
</evidence>
<feature type="non-terminal residue" evidence="3">
    <location>
        <position position="82"/>
    </location>
</feature>
<dbReference type="EMBL" id="JABCLB010001342">
    <property type="protein sequence ID" value="NMU84050.1"/>
    <property type="molecule type" value="Genomic_DNA"/>
</dbReference>
<evidence type="ECO:0000313" key="3">
    <source>
        <dbReference type="EMBL" id="NMU84050.1"/>
    </source>
</evidence>
<accession>A0A7Y0SII0</accession>
<proteinExistence type="predicted"/>
<dbReference type="Pfam" id="PF13102">
    <property type="entry name" value="Phage_int_SAM_5"/>
    <property type="match status" value="1"/>
</dbReference>
<dbReference type="Gene3D" id="1.10.150.130">
    <property type="match status" value="1"/>
</dbReference>
<organism evidence="3 4">
    <name type="scientific">Vibrio parahaemolyticus</name>
    <dbReference type="NCBI Taxonomy" id="670"/>
    <lineage>
        <taxon>Bacteria</taxon>
        <taxon>Pseudomonadati</taxon>
        <taxon>Pseudomonadota</taxon>
        <taxon>Gammaproteobacteria</taxon>
        <taxon>Vibrionales</taxon>
        <taxon>Vibrionaceae</taxon>
        <taxon>Vibrio</taxon>
    </lineage>
</organism>
<evidence type="ECO:0000256" key="1">
    <source>
        <dbReference type="ARBA" id="ARBA00023125"/>
    </source>
</evidence>
<keyword evidence="1" id="KW-0238">DNA-binding</keyword>
<dbReference type="InterPro" id="IPR025269">
    <property type="entry name" value="SAM-like_dom"/>
</dbReference>